<gene>
    <name evidence="2" type="ordered locus">Alfi_2201</name>
</gene>
<accession>I3YNB7</accession>
<dbReference type="KEGG" id="afd:Alfi_2201"/>
<feature type="transmembrane region" description="Helical" evidence="1">
    <location>
        <begin position="42"/>
        <end position="64"/>
    </location>
</feature>
<protein>
    <submittedName>
        <fullName evidence="2">Uncharacterized protein</fullName>
    </submittedName>
</protein>
<dbReference type="EMBL" id="CP003274">
    <property type="protein sequence ID" value="AFL78485.1"/>
    <property type="molecule type" value="Genomic_DNA"/>
</dbReference>
<keyword evidence="1" id="KW-0812">Transmembrane</keyword>
<proteinExistence type="predicted"/>
<reference evidence="3" key="1">
    <citation type="journal article" date="2013" name="Stand. Genomic Sci.">
        <title>Complete genome sequence of the bile-resistant pigment-producing anaerobe Alistipes finegoldii type strain (AHN2437(T)).</title>
        <authorList>
            <person name="Mavromatis K."/>
            <person name="Stackebrandt E."/>
            <person name="Munk C."/>
            <person name="Lapidus A."/>
            <person name="Nolan M."/>
            <person name="Lucas S."/>
            <person name="Hammon N."/>
            <person name="Deshpande S."/>
            <person name="Cheng J.F."/>
            <person name="Tapia R."/>
            <person name="Goodwin L.A."/>
            <person name="Pitluck S."/>
            <person name="Liolios K."/>
            <person name="Pagani I."/>
            <person name="Ivanova N."/>
            <person name="Mikhailova N."/>
            <person name="Huntemann M."/>
            <person name="Pati A."/>
            <person name="Chen A."/>
            <person name="Palaniappan K."/>
            <person name="Land M."/>
            <person name="Hauser L."/>
            <person name="Rohde M."/>
            <person name="Gronow S."/>
            <person name="Goker M."/>
            <person name="Detter J.C."/>
            <person name="Bristow J."/>
            <person name="Eisen J.A."/>
            <person name="Markowitz V."/>
            <person name="Hugenholtz P."/>
            <person name="Kyrpides N.C."/>
            <person name="Klenk H.P."/>
            <person name="Woyke T."/>
        </authorList>
    </citation>
    <scope>NUCLEOTIDE SEQUENCE</scope>
    <source>
        <strain evidence="3">DSM 17242 / JCM 16770 / AHN 2437 / CCUG 46020 / CIP 107999</strain>
    </source>
</reference>
<sequence>MIMYKYIKIILLLIIAIIAVLYWQTLLRIVGWLIILNCIIRFFLRVLGVLAPIVVPIAVLYLLFH</sequence>
<dbReference type="STRING" id="679935.Alfi_2201"/>
<dbReference type="AlphaFoldDB" id="I3YNB7"/>
<dbReference type="Proteomes" id="UP000006052">
    <property type="component" value="Chromosome"/>
</dbReference>
<evidence type="ECO:0000313" key="3">
    <source>
        <dbReference type="Proteomes" id="UP000006052"/>
    </source>
</evidence>
<feature type="transmembrane region" description="Helical" evidence="1">
    <location>
        <begin position="6"/>
        <end position="30"/>
    </location>
</feature>
<organism evidence="2 3">
    <name type="scientific">Alistipes finegoldii (strain DSM 17242 / JCM 16770 / CCUG 46020 / CIP 107999 / KCTC 15236 / AHN 2437)</name>
    <dbReference type="NCBI Taxonomy" id="679935"/>
    <lineage>
        <taxon>Bacteria</taxon>
        <taxon>Pseudomonadati</taxon>
        <taxon>Bacteroidota</taxon>
        <taxon>Bacteroidia</taxon>
        <taxon>Bacteroidales</taxon>
        <taxon>Rikenellaceae</taxon>
        <taxon>Alistipes</taxon>
    </lineage>
</organism>
<keyword evidence="1" id="KW-1133">Transmembrane helix</keyword>
<evidence type="ECO:0000256" key="1">
    <source>
        <dbReference type="SAM" id="Phobius"/>
    </source>
</evidence>
<dbReference type="HOGENOM" id="CLU_2839973_0_0_10"/>
<evidence type="ECO:0000313" key="2">
    <source>
        <dbReference type="EMBL" id="AFL78485.1"/>
    </source>
</evidence>
<name>I3YNB7_ALIFI</name>
<keyword evidence="1" id="KW-0472">Membrane</keyword>